<feature type="transmembrane region" description="Helical" evidence="1">
    <location>
        <begin position="127"/>
        <end position="145"/>
    </location>
</feature>
<reference evidence="3" key="1">
    <citation type="submission" date="2016-10" db="EMBL/GenBank/DDBJ databases">
        <authorList>
            <person name="Varghese N."/>
            <person name="Submissions S."/>
        </authorList>
    </citation>
    <scope>NUCLEOTIDE SEQUENCE [LARGE SCALE GENOMIC DNA]</scope>
    <source>
        <strain evidence="3">JCM 14963</strain>
    </source>
</reference>
<protein>
    <submittedName>
        <fullName evidence="2">Uncharacterized protein</fullName>
    </submittedName>
</protein>
<feature type="transmembrane region" description="Helical" evidence="1">
    <location>
        <begin position="94"/>
        <end position="115"/>
    </location>
</feature>
<dbReference type="EMBL" id="LT629763">
    <property type="protein sequence ID" value="SDR70672.1"/>
    <property type="molecule type" value="Genomic_DNA"/>
</dbReference>
<evidence type="ECO:0000256" key="1">
    <source>
        <dbReference type="SAM" id="Phobius"/>
    </source>
</evidence>
<feature type="transmembrane region" description="Helical" evidence="1">
    <location>
        <begin position="347"/>
        <end position="375"/>
    </location>
</feature>
<dbReference type="OrthoDB" id="6309743at2"/>
<dbReference type="Proteomes" id="UP000243413">
    <property type="component" value="Chromosome I"/>
</dbReference>
<feature type="transmembrane region" description="Helical" evidence="1">
    <location>
        <begin position="183"/>
        <end position="207"/>
    </location>
</feature>
<feature type="transmembrane region" description="Helical" evidence="1">
    <location>
        <begin position="69"/>
        <end position="88"/>
    </location>
</feature>
<keyword evidence="1" id="KW-0812">Transmembrane</keyword>
<sequence length="402" mass="44862">MLNITISSIKRRPFPQAFFYWGMLFLMLFGWLVDAVTSLSADGILEVYFALLGLIAIAQHSRRVQSTTLRVATLIFIYITAGMFISVALRGANILDFLMAYKFTWYLLILSLFYARPVSTSNDIYKILRASLVMFFLVYFGKVALGNPRPTFFTENNFELMLLSLLYIACSISPDKPKTLDTILILLIAAASGSRSGSALIAVAILFSFDFKQAHKTKNLLLLSMGLIGVAAAVYVFSQRSGTASIEDIDRYRFLQSFLISISDWGVLNYLFGAERISALPQHVCSSLSYYNTLNSFKGDGTCYSVILHSFNLRIIYDHGIILTVATLFVLWQLLGRCPIKYKICVLTLLFLNGLSVSSINSVYGALGVACIMFSSSLITRNSPNTENHNPLLHRPTSTYQP</sequence>
<feature type="transmembrane region" description="Helical" evidence="1">
    <location>
        <begin position="17"/>
        <end position="33"/>
    </location>
</feature>
<evidence type="ECO:0000313" key="3">
    <source>
        <dbReference type="Proteomes" id="UP000243413"/>
    </source>
</evidence>
<name>A0A1H1L8P7_9GAMM</name>
<evidence type="ECO:0000313" key="2">
    <source>
        <dbReference type="EMBL" id="SDR70672.1"/>
    </source>
</evidence>
<dbReference type="RefSeq" id="WP_157719257.1">
    <property type="nucleotide sequence ID" value="NZ_LT629763.1"/>
</dbReference>
<keyword evidence="1" id="KW-0472">Membrane</keyword>
<feature type="transmembrane region" description="Helical" evidence="1">
    <location>
        <begin position="39"/>
        <end position="57"/>
    </location>
</feature>
<dbReference type="AlphaFoldDB" id="A0A1H1L8P7"/>
<keyword evidence="1" id="KW-1133">Transmembrane helix</keyword>
<feature type="transmembrane region" description="Helical" evidence="1">
    <location>
        <begin position="315"/>
        <end position="335"/>
    </location>
</feature>
<dbReference type="STRING" id="472181.SAMN05216271_0111"/>
<gene>
    <name evidence="2" type="ORF">SAMN05216271_0111</name>
</gene>
<accession>A0A1H1L8P7</accession>
<proteinExistence type="predicted"/>
<feature type="transmembrane region" description="Helical" evidence="1">
    <location>
        <begin position="219"/>
        <end position="238"/>
    </location>
</feature>
<organism evidence="2 3">
    <name type="scientific">Halopseudomonas sabulinigri</name>
    <dbReference type="NCBI Taxonomy" id="472181"/>
    <lineage>
        <taxon>Bacteria</taxon>
        <taxon>Pseudomonadati</taxon>
        <taxon>Pseudomonadota</taxon>
        <taxon>Gammaproteobacteria</taxon>
        <taxon>Pseudomonadales</taxon>
        <taxon>Pseudomonadaceae</taxon>
        <taxon>Halopseudomonas</taxon>
    </lineage>
</organism>